<dbReference type="Proteomes" id="UP000245802">
    <property type="component" value="Chromosome"/>
</dbReference>
<accession>A0A2Z3GX32</accession>
<organism evidence="1 2">
    <name type="scientific">Gemmata obscuriglobus</name>
    <dbReference type="NCBI Taxonomy" id="114"/>
    <lineage>
        <taxon>Bacteria</taxon>
        <taxon>Pseudomonadati</taxon>
        <taxon>Planctomycetota</taxon>
        <taxon>Planctomycetia</taxon>
        <taxon>Gemmatales</taxon>
        <taxon>Gemmataceae</taxon>
        <taxon>Gemmata</taxon>
    </lineage>
</organism>
<proteinExistence type="predicted"/>
<dbReference type="KEGG" id="gog:C1280_09310"/>
<dbReference type="InterPro" id="IPR015943">
    <property type="entry name" value="WD40/YVTN_repeat-like_dom_sf"/>
</dbReference>
<gene>
    <name evidence="1" type="ORF">C1280_09310</name>
</gene>
<dbReference type="InterPro" id="IPR011044">
    <property type="entry name" value="Quino_amine_DH_bsu"/>
</dbReference>
<evidence type="ECO:0008006" key="3">
    <source>
        <dbReference type="Google" id="ProtNLM"/>
    </source>
</evidence>
<dbReference type="EMBL" id="CP025958">
    <property type="protein sequence ID" value="AWM37201.1"/>
    <property type="molecule type" value="Genomic_DNA"/>
</dbReference>
<evidence type="ECO:0000313" key="2">
    <source>
        <dbReference type="Proteomes" id="UP000245802"/>
    </source>
</evidence>
<keyword evidence="2" id="KW-1185">Reference proteome</keyword>
<evidence type="ECO:0000313" key="1">
    <source>
        <dbReference type="EMBL" id="AWM37201.1"/>
    </source>
</evidence>
<protein>
    <recommendedName>
        <fullName evidence="3">WD40 repeat domain-containing protein</fullName>
    </recommendedName>
</protein>
<dbReference type="AlphaFoldDB" id="A0A2Z3GX32"/>
<reference evidence="1 2" key="1">
    <citation type="submission" date="2018-01" db="EMBL/GenBank/DDBJ databases">
        <title>G. obscuriglobus.</title>
        <authorList>
            <person name="Franke J."/>
            <person name="Blomberg W."/>
            <person name="Selmecki A."/>
        </authorList>
    </citation>
    <scope>NUCLEOTIDE SEQUENCE [LARGE SCALE GENOMIC DNA]</scope>
    <source>
        <strain evidence="1 2">DSM 5831</strain>
    </source>
</reference>
<dbReference type="Gene3D" id="2.130.10.10">
    <property type="entry name" value="YVTN repeat-like/Quinoprotein amine dehydrogenase"/>
    <property type="match status" value="1"/>
</dbReference>
<sequence>MKAKADKPRDAKVDAPAVRKGPLLALWGVRVSADASAERTGDLPESVAVDNAGFRVLVQTAGAVNVWTLGDPAVVRVRPKDSRAALVAPNGARMYFVHEGKPGWSLETCDATGKRVGVWEPGAERARGFGPVGFHSTTHELTVGIGAEGGCSFDTISPTTGQPEPTRRLVQGADVLRADLLFPRKNKMLLHFPTTAGSDRPPGLYSLLTDGTLKPVAAAPVDSVTPPAPSRPVVSNDGHRAAVLDGASVKVWDIESGRQLFSWELHSHRPKACWLVGGRLVVAATGGLDGAAPPRTILQMYDLSSFKLVGQFQPSDYALPEAVFAFSPDGSKLALAGRDEAALVDAGVAFGPSR</sequence>
<name>A0A2Z3GX32_9BACT</name>
<dbReference type="SUPFAM" id="SSF50969">
    <property type="entry name" value="YVTN repeat-like/Quinoprotein amine dehydrogenase"/>
    <property type="match status" value="1"/>
</dbReference>